<gene>
    <name evidence="2" type="ORF">AAE3_LOCUS3239</name>
</gene>
<comment type="caution">
    <text evidence="2">The sequence shown here is derived from an EMBL/GenBank/DDBJ whole genome shotgun (WGS) entry which is preliminary data.</text>
</comment>
<feature type="domain" description="F-box" evidence="1">
    <location>
        <begin position="107"/>
        <end position="166"/>
    </location>
</feature>
<dbReference type="AlphaFoldDB" id="A0A8S0XNA4"/>
<dbReference type="OrthoDB" id="10585838at2759"/>
<name>A0A8S0XNA4_CYCAE</name>
<evidence type="ECO:0000313" key="3">
    <source>
        <dbReference type="Proteomes" id="UP000467700"/>
    </source>
</evidence>
<evidence type="ECO:0000259" key="1">
    <source>
        <dbReference type="Pfam" id="PF12937"/>
    </source>
</evidence>
<dbReference type="EMBL" id="CACVBS010000031">
    <property type="protein sequence ID" value="CAA7260977.1"/>
    <property type="molecule type" value="Genomic_DNA"/>
</dbReference>
<proteinExistence type="predicted"/>
<reference evidence="2 3" key="1">
    <citation type="submission" date="2020-01" db="EMBL/GenBank/DDBJ databases">
        <authorList>
            <person name="Gupta K D."/>
        </authorList>
    </citation>
    <scope>NUCLEOTIDE SEQUENCE [LARGE SCALE GENOMIC DNA]</scope>
</reference>
<dbReference type="Proteomes" id="UP000467700">
    <property type="component" value="Unassembled WGS sequence"/>
</dbReference>
<dbReference type="Pfam" id="PF12937">
    <property type="entry name" value="F-box-like"/>
    <property type="match status" value="1"/>
</dbReference>
<organism evidence="2 3">
    <name type="scientific">Cyclocybe aegerita</name>
    <name type="common">Black poplar mushroom</name>
    <name type="synonym">Agrocybe aegerita</name>
    <dbReference type="NCBI Taxonomy" id="1973307"/>
    <lineage>
        <taxon>Eukaryota</taxon>
        <taxon>Fungi</taxon>
        <taxon>Dikarya</taxon>
        <taxon>Basidiomycota</taxon>
        <taxon>Agaricomycotina</taxon>
        <taxon>Agaricomycetes</taxon>
        <taxon>Agaricomycetidae</taxon>
        <taxon>Agaricales</taxon>
        <taxon>Agaricineae</taxon>
        <taxon>Bolbitiaceae</taxon>
        <taxon>Cyclocybe</taxon>
    </lineage>
</organism>
<evidence type="ECO:0000313" key="2">
    <source>
        <dbReference type="EMBL" id="CAA7260977.1"/>
    </source>
</evidence>
<sequence length="546" mass="61207">MSGLILPTDQRVTQDFLANLIGSRWEAERATLQPPTPMQPRPHTEVSEAPVMGSSQIAGSVMLHSQLEDFSPEAFALDEREQEKKCTTKVGNVTLSLVPSKRPNALLRLPTELTAMIFELAQDQSPFGHGRFSSKRYYTEAAVSQVCRQWRAISIDRRPLWTTFFHRDNRPSVDRPETILHRLHTYIQRAAPREVDLYAVTGDPKLAALLIDEFTRYATRWRRVIIQIPTGAEACLAHLSEVKFSAMERLDVFIPHCTNMGPYSAPANSFTAPKLKCVEMDCAAFKLCKPPLSTVTILYLESLSVDELPTSATPVLDLSEFMEVVKSAVSLKSLTVVGSCVSGELFGDPPGTVLTNIEELICSSEFVATNFWSKLYAPRLAKVELIGVELFAIIPDGDTSYSSDNLPALTNVKFNNVVVTETWMKRLALNAKNVTHIELENEDMSEDLWIGLDHRVLNPLDALAECDATSGPGRYMWPKLTSIFARIEPFGTPQWEAYAPLLKQRKGCQLLLPEHHVQLWKEEDGENWKELEEMGRVAGVVYDEAE</sequence>
<keyword evidence="3" id="KW-1185">Reference proteome</keyword>
<dbReference type="InterPro" id="IPR001810">
    <property type="entry name" value="F-box_dom"/>
</dbReference>
<accession>A0A8S0XNA4</accession>
<protein>
    <recommendedName>
        <fullName evidence="1">F-box domain-containing protein</fullName>
    </recommendedName>
</protein>